<accession>A0A7C8QI73</accession>
<organism evidence="7 8">
    <name type="scientific">Orbilia oligospora</name>
    <name type="common">Nematode-trapping fungus</name>
    <name type="synonym">Arthrobotrys oligospora</name>
    <dbReference type="NCBI Taxonomy" id="2813651"/>
    <lineage>
        <taxon>Eukaryota</taxon>
        <taxon>Fungi</taxon>
        <taxon>Dikarya</taxon>
        <taxon>Ascomycota</taxon>
        <taxon>Pezizomycotina</taxon>
        <taxon>Orbiliomycetes</taxon>
        <taxon>Orbiliales</taxon>
        <taxon>Orbiliaceae</taxon>
        <taxon>Orbilia</taxon>
    </lineage>
</organism>
<evidence type="ECO:0000259" key="6">
    <source>
        <dbReference type="PROSITE" id="PS50059"/>
    </source>
</evidence>
<evidence type="ECO:0000256" key="2">
    <source>
        <dbReference type="ARBA" id="ARBA00023110"/>
    </source>
</evidence>
<dbReference type="PANTHER" id="PTHR10516:SF443">
    <property type="entry name" value="FK506-BINDING PROTEIN 59-RELATED"/>
    <property type="match status" value="1"/>
</dbReference>
<comment type="caution">
    <text evidence="7">The sequence shown here is derived from an EMBL/GenBank/DDBJ whole genome shotgun (WGS) entry which is preliminary data.</text>
</comment>
<comment type="catalytic activity">
    <reaction evidence="1 5">
        <text>[protein]-peptidylproline (omega=180) = [protein]-peptidylproline (omega=0)</text>
        <dbReference type="Rhea" id="RHEA:16237"/>
        <dbReference type="Rhea" id="RHEA-COMP:10747"/>
        <dbReference type="Rhea" id="RHEA-COMP:10748"/>
        <dbReference type="ChEBI" id="CHEBI:83833"/>
        <dbReference type="ChEBI" id="CHEBI:83834"/>
        <dbReference type="EC" id="5.2.1.8"/>
    </reaction>
</comment>
<dbReference type="FunFam" id="3.10.50.40:FF:000025">
    <property type="entry name" value="Peptidylprolyl isomerase"/>
    <property type="match status" value="1"/>
</dbReference>
<evidence type="ECO:0000256" key="5">
    <source>
        <dbReference type="PROSITE-ProRule" id="PRU00277"/>
    </source>
</evidence>
<dbReference type="GO" id="GO:0003755">
    <property type="term" value="F:peptidyl-prolyl cis-trans isomerase activity"/>
    <property type="evidence" value="ECO:0007669"/>
    <property type="project" value="UniProtKB-KW"/>
</dbReference>
<keyword evidence="2 5" id="KW-0697">Rotamase</keyword>
<evidence type="ECO:0000313" key="7">
    <source>
        <dbReference type="EMBL" id="KAF3213578.1"/>
    </source>
</evidence>
<dbReference type="EC" id="5.2.1.8" evidence="5"/>
<feature type="domain" description="PPIase FKBP-type" evidence="6">
    <location>
        <begin position="40"/>
        <end position="128"/>
    </location>
</feature>
<dbReference type="Proteomes" id="UP000483672">
    <property type="component" value="Unassembled WGS sequence"/>
</dbReference>
<sequence>MRASFSRGGLKAGWEALLYGAMVGRQLISPGNGTDYPQKGDTVFIHYTGTLVNGKKFDSSVDRGEEFRTKIGTGQVIRGWDEGVPQMSLGERAKLTITGDYAYGERGYPGLIPPNATLVFDVQLLAIGNKRA</sequence>
<dbReference type="SUPFAM" id="SSF54534">
    <property type="entry name" value="FKBP-like"/>
    <property type="match status" value="1"/>
</dbReference>
<reference evidence="7 8" key="1">
    <citation type="submission" date="2019-06" db="EMBL/GenBank/DDBJ databases">
        <authorList>
            <person name="Palmer J.M."/>
        </authorList>
    </citation>
    <scope>NUCLEOTIDE SEQUENCE [LARGE SCALE GENOMIC DNA]</scope>
    <source>
        <strain evidence="7 8">TWF191</strain>
    </source>
</reference>
<dbReference type="PROSITE" id="PS50059">
    <property type="entry name" value="FKBP_PPIASE"/>
    <property type="match status" value="1"/>
</dbReference>
<comment type="similarity">
    <text evidence="4">Belongs to the FKBP-type PPIase family. FKBP1 subfamily.</text>
</comment>
<dbReference type="Pfam" id="PF00254">
    <property type="entry name" value="FKBP_C"/>
    <property type="match status" value="1"/>
</dbReference>
<keyword evidence="3 5" id="KW-0413">Isomerase</keyword>
<evidence type="ECO:0000256" key="4">
    <source>
        <dbReference type="ARBA" id="ARBA00038106"/>
    </source>
</evidence>
<proteinExistence type="inferred from homology"/>
<evidence type="ECO:0000313" key="8">
    <source>
        <dbReference type="Proteomes" id="UP000483672"/>
    </source>
</evidence>
<dbReference type="InterPro" id="IPR050689">
    <property type="entry name" value="FKBP-type_PPIase"/>
</dbReference>
<dbReference type="AlphaFoldDB" id="A0A7C8QI73"/>
<name>A0A7C8QI73_ORBOL</name>
<dbReference type="GO" id="GO:0005737">
    <property type="term" value="C:cytoplasm"/>
    <property type="evidence" value="ECO:0007669"/>
    <property type="project" value="TreeGrafter"/>
</dbReference>
<dbReference type="InterPro" id="IPR001179">
    <property type="entry name" value="PPIase_FKBP_dom"/>
</dbReference>
<dbReference type="InterPro" id="IPR046357">
    <property type="entry name" value="PPIase_dom_sf"/>
</dbReference>
<gene>
    <name evidence="7" type="primary">FPR1</name>
    <name evidence="7" type="ORF">TWF191_010051</name>
</gene>
<protein>
    <recommendedName>
        <fullName evidence="5">peptidylprolyl isomerase</fullName>
        <ecNumber evidence="5">5.2.1.8</ecNumber>
    </recommendedName>
</protein>
<dbReference type="PANTHER" id="PTHR10516">
    <property type="entry name" value="PEPTIDYL-PROLYL CIS-TRANS ISOMERASE"/>
    <property type="match status" value="1"/>
</dbReference>
<evidence type="ECO:0000256" key="3">
    <source>
        <dbReference type="ARBA" id="ARBA00023235"/>
    </source>
</evidence>
<dbReference type="Gene3D" id="3.10.50.40">
    <property type="match status" value="1"/>
</dbReference>
<dbReference type="EMBL" id="WIPF01000077">
    <property type="protein sequence ID" value="KAF3213578.1"/>
    <property type="molecule type" value="Genomic_DNA"/>
</dbReference>
<evidence type="ECO:0000256" key="1">
    <source>
        <dbReference type="ARBA" id="ARBA00000971"/>
    </source>
</evidence>